<proteinExistence type="predicted"/>
<dbReference type="EMBL" id="HACG01020011">
    <property type="protein sequence ID" value="CEK66876.1"/>
    <property type="molecule type" value="Transcribed_RNA"/>
</dbReference>
<accession>A0A0B6ZGA0</accession>
<feature type="non-terminal residue" evidence="2">
    <location>
        <position position="165"/>
    </location>
</feature>
<feature type="region of interest" description="Disordered" evidence="1">
    <location>
        <begin position="74"/>
        <end position="125"/>
    </location>
</feature>
<organism evidence="2">
    <name type="scientific">Arion vulgaris</name>
    <dbReference type="NCBI Taxonomy" id="1028688"/>
    <lineage>
        <taxon>Eukaryota</taxon>
        <taxon>Metazoa</taxon>
        <taxon>Spiralia</taxon>
        <taxon>Lophotrochozoa</taxon>
        <taxon>Mollusca</taxon>
        <taxon>Gastropoda</taxon>
        <taxon>Heterobranchia</taxon>
        <taxon>Euthyneura</taxon>
        <taxon>Panpulmonata</taxon>
        <taxon>Eupulmonata</taxon>
        <taxon>Stylommatophora</taxon>
        <taxon>Helicina</taxon>
        <taxon>Arionoidea</taxon>
        <taxon>Arionidae</taxon>
        <taxon>Arion</taxon>
    </lineage>
</organism>
<evidence type="ECO:0000256" key="1">
    <source>
        <dbReference type="SAM" id="MobiDB-lite"/>
    </source>
</evidence>
<gene>
    <name evidence="2" type="primary">ORF60517</name>
</gene>
<feature type="compositionally biased region" description="Pro residues" evidence="1">
    <location>
        <begin position="1"/>
        <end position="14"/>
    </location>
</feature>
<feature type="region of interest" description="Disordered" evidence="1">
    <location>
        <begin position="1"/>
        <end position="43"/>
    </location>
</feature>
<sequence>PPPLSPPPLSPPPSYEASSQETMDDIPEESHENGIASKSSLSDNGISCVTSSCSANGSVCSDVEENEYMSPELCEYSDDNLNNNSNSVALEAEDDSQSQVNTNGLPSDTSSPASSPPSPTSCPVQQYIPEVDHINNSGHYPHNIGGSGVNPGYYLTARSNNMGYG</sequence>
<protein>
    <submittedName>
        <fullName evidence="2">Uncharacterized protein</fullName>
    </submittedName>
</protein>
<dbReference type="AlphaFoldDB" id="A0A0B6ZGA0"/>
<name>A0A0B6ZGA0_9EUPU</name>
<evidence type="ECO:0000313" key="2">
    <source>
        <dbReference type="EMBL" id="CEK66876.1"/>
    </source>
</evidence>
<feature type="non-terminal residue" evidence="2">
    <location>
        <position position="1"/>
    </location>
</feature>
<reference evidence="2" key="1">
    <citation type="submission" date="2014-12" db="EMBL/GenBank/DDBJ databases">
        <title>Insight into the proteome of Arion vulgaris.</title>
        <authorList>
            <person name="Aradska J."/>
            <person name="Bulat T."/>
            <person name="Smidak R."/>
            <person name="Sarate P."/>
            <person name="Gangsoo J."/>
            <person name="Sialana F."/>
            <person name="Bilban M."/>
            <person name="Lubec G."/>
        </authorList>
    </citation>
    <scope>NUCLEOTIDE SEQUENCE</scope>
    <source>
        <tissue evidence="2">Skin</tissue>
    </source>
</reference>